<feature type="domain" description="N-acetyl-gamma-glutamyl-phosphate reductase dimerisation" evidence="2">
    <location>
        <begin position="158"/>
        <end position="232"/>
    </location>
</feature>
<evidence type="ECO:0000256" key="1">
    <source>
        <dbReference type="SAM" id="Phobius"/>
    </source>
</evidence>
<keyword evidence="4" id="KW-1185">Reference proteome</keyword>
<feature type="non-terminal residue" evidence="3">
    <location>
        <position position="1"/>
    </location>
</feature>
<dbReference type="Gene3D" id="3.30.360.10">
    <property type="entry name" value="Dihydrodipicolinate Reductase, domain 2"/>
    <property type="match status" value="1"/>
</dbReference>
<keyword evidence="1" id="KW-0812">Transmembrane</keyword>
<proteinExistence type="predicted"/>
<reference evidence="3 4" key="1">
    <citation type="journal article" date="2021" name="Nat. Plants">
        <title>The Taxus genome provides insights into paclitaxel biosynthesis.</title>
        <authorList>
            <person name="Xiong X."/>
            <person name="Gou J."/>
            <person name="Liao Q."/>
            <person name="Li Y."/>
            <person name="Zhou Q."/>
            <person name="Bi G."/>
            <person name="Li C."/>
            <person name="Du R."/>
            <person name="Wang X."/>
            <person name="Sun T."/>
            <person name="Guo L."/>
            <person name="Liang H."/>
            <person name="Lu P."/>
            <person name="Wu Y."/>
            <person name="Zhang Z."/>
            <person name="Ro D.K."/>
            <person name="Shang Y."/>
            <person name="Huang S."/>
            <person name="Yan J."/>
        </authorList>
    </citation>
    <scope>NUCLEOTIDE SEQUENCE [LARGE SCALE GENOMIC DNA]</scope>
    <source>
        <strain evidence="3">Ta-2019</strain>
    </source>
</reference>
<dbReference type="EMBL" id="JAHRHJ020000007">
    <property type="protein sequence ID" value="KAH9308911.1"/>
    <property type="molecule type" value="Genomic_DNA"/>
</dbReference>
<dbReference type="AlphaFoldDB" id="A0AA38FQS1"/>
<keyword evidence="1" id="KW-1133">Transmembrane helix</keyword>
<dbReference type="Pfam" id="PF22698">
    <property type="entry name" value="Semialdhyde_dhC_1"/>
    <property type="match status" value="1"/>
</dbReference>
<dbReference type="InterPro" id="IPR058924">
    <property type="entry name" value="AGPR_dimerisation_dom"/>
</dbReference>
<protein>
    <recommendedName>
        <fullName evidence="2">N-acetyl-gamma-glutamyl-phosphate reductase dimerisation domain-containing protein</fullName>
    </recommendedName>
</protein>
<accession>A0AA38FQS1</accession>
<name>A0AA38FQS1_TAXCH</name>
<evidence type="ECO:0000259" key="2">
    <source>
        <dbReference type="Pfam" id="PF22698"/>
    </source>
</evidence>
<dbReference type="InterPro" id="IPR050085">
    <property type="entry name" value="AGPR"/>
</dbReference>
<comment type="caution">
    <text evidence="3">The sequence shown here is derived from an EMBL/GenBank/DDBJ whole genome shotgun (WGS) entry which is preliminary data.</text>
</comment>
<evidence type="ECO:0000313" key="3">
    <source>
        <dbReference type="EMBL" id="KAH9308911.1"/>
    </source>
</evidence>
<feature type="transmembrane region" description="Helical" evidence="1">
    <location>
        <begin position="7"/>
        <end position="27"/>
    </location>
</feature>
<dbReference type="PANTHER" id="PTHR32338">
    <property type="entry name" value="N-ACETYL-GAMMA-GLUTAMYL-PHOSPHATE REDUCTASE, CHLOROPLASTIC-RELATED-RELATED"/>
    <property type="match status" value="1"/>
</dbReference>
<dbReference type="Proteomes" id="UP000824469">
    <property type="component" value="Unassembled WGS sequence"/>
</dbReference>
<dbReference type="SUPFAM" id="SSF55347">
    <property type="entry name" value="Glyceraldehyde-3-phosphate dehydrogenase-like, C-terminal domain"/>
    <property type="match status" value="1"/>
</dbReference>
<gene>
    <name evidence="3" type="ORF">KI387_036822</name>
</gene>
<keyword evidence="1" id="KW-0472">Membrane</keyword>
<dbReference type="PANTHER" id="PTHR32338:SF10">
    <property type="entry name" value="N-ACETYL-GAMMA-GLUTAMYL-PHOSPHATE REDUCTASE, CHLOROPLASTIC-RELATED"/>
    <property type="match status" value="1"/>
</dbReference>
<organism evidence="3 4">
    <name type="scientific">Taxus chinensis</name>
    <name type="common">Chinese yew</name>
    <name type="synonym">Taxus wallichiana var. chinensis</name>
    <dbReference type="NCBI Taxonomy" id="29808"/>
    <lineage>
        <taxon>Eukaryota</taxon>
        <taxon>Viridiplantae</taxon>
        <taxon>Streptophyta</taxon>
        <taxon>Embryophyta</taxon>
        <taxon>Tracheophyta</taxon>
        <taxon>Spermatophyta</taxon>
        <taxon>Pinopsida</taxon>
        <taxon>Pinidae</taxon>
        <taxon>Conifers II</taxon>
        <taxon>Cupressales</taxon>
        <taxon>Taxaceae</taxon>
        <taxon>Taxus</taxon>
    </lineage>
</organism>
<feature type="transmembrane region" description="Helical" evidence="1">
    <location>
        <begin position="124"/>
        <end position="144"/>
    </location>
</feature>
<sequence length="232" mass="26528">MYKRVGIYLQLVVLAFCFVLFACGGSVPTGTPCTLFINPVFLVQLDDWQVLLGNEISRTNPCKMSVFMARAASEGNVLTVFWLFASYSSHFQHDLLRQWLSRSMCTLILVWVSTLGHFMNSDAVIYFLIVPLVFLYVHSFQYLLRRKGTPIHTNAIFWKSRGMQSTIYVEMASGVTTDDLYWHLSSRYEGEEFVILLQKGVVPHTQNVRGSNYCLMNVFEDRIPGRAIIISV</sequence>
<evidence type="ECO:0000313" key="4">
    <source>
        <dbReference type="Proteomes" id="UP000824469"/>
    </source>
</evidence>
<dbReference type="PROSITE" id="PS51257">
    <property type="entry name" value="PROKAR_LIPOPROTEIN"/>
    <property type="match status" value="1"/>
</dbReference>